<dbReference type="RefSeq" id="WP_406858282.1">
    <property type="nucleotide sequence ID" value="NZ_CP157484.1"/>
</dbReference>
<dbReference type="EMBL" id="CP157484">
    <property type="protein sequence ID" value="XBO41428.1"/>
    <property type="molecule type" value="Genomic_DNA"/>
</dbReference>
<dbReference type="AlphaFoldDB" id="A0AAU7JLY6"/>
<gene>
    <name evidence="1" type="ORF">ABEG18_11925</name>
</gene>
<evidence type="ECO:0000313" key="1">
    <source>
        <dbReference type="EMBL" id="XBO41428.1"/>
    </source>
</evidence>
<organism evidence="1">
    <name type="scientific">Alsobacter sp. KACC 23698</name>
    <dbReference type="NCBI Taxonomy" id="3149229"/>
    <lineage>
        <taxon>Bacteria</taxon>
        <taxon>Pseudomonadati</taxon>
        <taxon>Pseudomonadota</taxon>
        <taxon>Alphaproteobacteria</taxon>
        <taxon>Hyphomicrobiales</taxon>
        <taxon>Alsobacteraceae</taxon>
        <taxon>Alsobacter</taxon>
    </lineage>
</organism>
<proteinExistence type="predicted"/>
<name>A0AAU7JLY6_9HYPH</name>
<sequence>MGLVAFVVEERGQDPGAAALRVAPQTGPDEYSRAVDDLVSRKALDDPETAQMIAGHFAEVVLAKYLAGDEAAAHRAANALISVLGQPYLSIRANRLRGDIEILDIAKIDARSADEAEEAWAAALERPSSTH</sequence>
<protein>
    <submittedName>
        <fullName evidence="1">Uncharacterized protein</fullName>
    </submittedName>
</protein>
<accession>A0AAU7JLY6</accession>
<reference evidence="1" key="1">
    <citation type="submission" date="2024-05" db="EMBL/GenBank/DDBJ databases">
        <authorList>
            <person name="Kim S."/>
            <person name="Heo J."/>
            <person name="Choi H."/>
            <person name="Choi Y."/>
            <person name="Kwon S.-W."/>
            <person name="Kim Y."/>
        </authorList>
    </citation>
    <scope>NUCLEOTIDE SEQUENCE</scope>
    <source>
        <strain evidence="1">KACC 23698</strain>
    </source>
</reference>